<dbReference type="Proteomes" id="UP000808388">
    <property type="component" value="Unassembled WGS sequence"/>
</dbReference>
<keyword evidence="5" id="KW-0804">Transcription</keyword>
<dbReference type="NCBIfam" id="TIGR02937">
    <property type="entry name" value="sigma70-ECF"/>
    <property type="match status" value="1"/>
</dbReference>
<keyword evidence="2" id="KW-0805">Transcription regulation</keyword>
<evidence type="ECO:0000256" key="4">
    <source>
        <dbReference type="ARBA" id="ARBA00023125"/>
    </source>
</evidence>
<dbReference type="InterPro" id="IPR007627">
    <property type="entry name" value="RNA_pol_sigma70_r2"/>
</dbReference>
<dbReference type="EMBL" id="JACQCQ010000009">
    <property type="protein sequence ID" value="MBI3627664.1"/>
    <property type="molecule type" value="Genomic_DNA"/>
</dbReference>
<dbReference type="InterPro" id="IPR014284">
    <property type="entry name" value="RNA_pol_sigma-70_dom"/>
</dbReference>
<dbReference type="InterPro" id="IPR039425">
    <property type="entry name" value="RNA_pol_sigma-70-like"/>
</dbReference>
<dbReference type="Pfam" id="PF08281">
    <property type="entry name" value="Sigma70_r4_2"/>
    <property type="match status" value="1"/>
</dbReference>
<dbReference type="AlphaFoldDB" id="A0A9D6LTZ9"/>
<comment type="caution">
    <text evidence="8">The sequence shown here is derived from an EMBL/GenBank/DDBJ whole genome shotgun (WGS) entry which is preliminary data.</text>
</comment>
<dbReference type="Gene3D" id="1.10.1740.10">
    <property type="match status" value="1"/>
</dbReference>
<dbReference type="GO" id="GO:0006352">
    <property type="term" value="P:DNA-templated transcription initiation"/>
    <property type="evidence" value="ECO:0007669"/>
    <property type="project" value="InterPro"/>
</dbReference>
<evidence type="ECO:0000256" key="5">
    <source>
        <dbReference type="ARBA" id="ARBA00023163"/>
    </source>
</evidence>
<protein>
    <submittedName>
        <fullName evidence="8">Sigma-70 family RNA polymerase sigma factor</fullName>
    </submittedName>
</protein>
<evidence type="ECO:0000313" key="9">
    <source>
        <dbReference type="Proteomes" id="UP000808388"/>
    </source>
</evidence>
<evidence type="ECO:0000259" key="7">
    <source>
        <dbReference type="Pfam" id="PF08281"/>
    </source>
</evidence>
<dbReference type="InterPro" id="IPR013324">
    <property type="entry name" value="RNA_pol_sigma_r3/r4-like"/>
</dbReference>
<name>A0A9D6LTZ9_9BACT</name>
<dbReference type="GO" id="GO:0003677">
    <property type="term" value="F:DNA binding"/>
    <property type="evidence" value="ECO:0007669"/>
    <property type="project" value="UniProtKB-KW"/>
</dbReference>
<accession>A0A9D6LTZ9</accession>
<feature type="domain" description="RNA polymerase sigma-70 region 2" evidence="6">
    <location>
        <begin position="39"/>
        <end position="108"/>
    </location>
</feature>
<dbReference type="Gene3D" id="1.10.10.10">
    <property type="entry name" value="Winged helix-like DNA-binding domain superfamily/Winged helix DNA-binding domain"/>
    <property type="match status" value="1"/>
</dbReference>
<dbReference type="InterPro" id="IPR013249">
    <property type="entry name" value="RNA_pol_sigma70_r4_t2"/>
</dbReference>
<dbReference type="Pfam" id="PF04542">
    <property type="entry name" value="Sigma70_r2"/>
    <property type="match status" value="1"/>
</dbReference>
<keyword evidence="3" id="KW-0731">Sigma factor</keyword>
<gene>
    <name evidence="8" type="ORF">HY220_02880</name>
</gene>
<evidence type="ECO:0000313" key="8">
    <source>
        <dbReference type="EMBL" id="MBI3627664.1"/>
    </source>
</evidence>
<dbReference type="PANTHER" id="PTHR43133">
    <property type="entry name" value="RNA POLYMERASE ECF-TYPE SIGMA FACTO"/>
    <property type="match status" value="1"/>
</dbReference>
<evidence type="ECO:0000256" key="1">
    <source>
        <dbReference type="ARBA" id="ARBA00010641"/>
    </source>
</evidence>
<feature type="domain" description="RNA polymerase sigma factor 70 region 4 type 2" evidence="7">
    <location>
        <begin position="136"/>
        <end position="187"/>
    </location>
</feature>
<sequence>MSLDQNDSQLGFYDEGQDGLKDEVLLHASADDPRLFEVIVRRYQEPFLRAATRIVRRREDAEDIVQEAFLKIYRNAGKFVKQENIEFKSWAYKVVLNTAFTHYQRLKKRGISEESDEALLTVGKDEHIEDALHTKMLLERVMADLPEDLAHVLRQHYIADKAYETIAGEERTTIASIKMRLYRARKAFKKLSDDKPSSIEKKPNHTY</sequence>
<keyword evidence="4" id="KW-0238">DNA-binding</keyword>
<dbReference type="SUPFAM" id="SSF88946">
    <property type="entry name" value="Sigma2 domain of RNA polymerase sigma factors"/>
    <property type="match status" value="1"/>
</dbReference>
<dbReference type="InterPro" id="IPR013325">
    <property type="entry name" value="RNA_pol_sigma_r2"/>
</dbReference>
<evidence type="ECO:0000256" key="3">
    <source>
        <dbReference type="ARBA" id="ARBA00023082"/>
    </source>
</evidence>
<dbReference type="InterPro" id="IPR036388">
    <property type="entry name" value="WH-like_DNA-bd_sf"/>
</dbReference>
<dbReference type="PANTHER" id="PTHR43133:SF8">
    <property type="entry name" value="RNA POLYMERASE SIGMA FACTOR HI_1459-RELATED"/>
    <property type="match status" value="1"/>
</dbReference>
<organism evidence="8 9">
    <name type="scientific">Candidatus Sungiibacteriota bacterium</name>
    <dbReference type="NCBI Taxonomy" id="2750080"/>
    <lineage>
        <taxon>Bacteria</taxon>
        <taxon>Candidatus Sungiibacteriota</taxon>
    </lineage>
</organism>
<dbReference type="GO" id="GO:0016987">
    <property type="term" value="F:sigma factor activity"/>
    <property type="evidence" value="ECO:0007669"/>
    <property type="project" value="UniProtKB-KW"/>
</dbReference>
<evidence type="ECO:0000256" key="2">
    <source>
        <dbReference type="ARBA" id="ARBA00023015"/>
    </source>
</evidence>
<proteinExistence type="inferred from homology"/>
<dbReference type="SUPFAM" id="SSF88659">
    <property type="entry name" value="Sigma3 and sigma4 domains of RNA polymerase sigma factors"/>
    <property type="match status" value="1"/>
</dbReference>
<comment type="similarity">
    <text evidence="1">Belongs to the sigma-70 factor family. ECF subfamily.</text>
</comment>
<reference evidence="8" key="1">
    <citation type="submission" date="2020-07" db="EMBL/GenBank/DDBJ databases">
        <title>Huge and variable diversity of episymbiotic CPR bacteria and DPANN archaea in groundwater ecosystems.</title>
        <authorList>
            <person name="He C.Y."/>
            <person name="Keren R."/>
            <person name="Whittaker M."/>
            <person name="Farag I.F."/>
            <person name="Doudna J."/>
            <person name="Cate J.H.D."/>
            <person name="Banfield J.F."/>
        </authorList>
    </citation>
    <scope>NUCLEOTIDE SEQUENCE</scope>
    <source>
        <strain evidence="8">NC_groundwater_972_Pr1_S-0.2um_49_27</strain>
    </source>
</reference>
<evidence type="ECO:0000259" key="6">
    <source>
        <dbReference type="Pfam" id="PF04542"/>
    </source>
</evidence>